<sequence>MEPQAHSLNLTVQSRGTESGNEQTPTADSGKLTVELKVCLRHLPERRTAWKANAEGCEAVVKVFHPHAKQKRDADAEWQNAQKLHSADLNIPKPLFLAKGDDGSLAVASAFIPNGGTLLEVLSSLEPENIASKTELYSALLELHARQHNSGCWQKDDHLGNYLCSDGEVYMLDAGSCMFLDRRLRIDERVANLALLTANVALPDHTVFMGCLSAYLDACPADLDRSALSKSLNETIPTAIDTRRKSYFKKTRRACTEFEREDANGRTWLGCRDLPADLKTQLIKNADHYFEHTALLKDGNTCTVVEVEHGGSSYVLKRYNRKPLLYRLRHCLSSPRALRSWTNGQVLRLFGVRTPRPVACLLIKSGLLMDKAYLLMDKISGEPLDTIDSERIFEPTGKIATEFVSRWHELDALNATHGDMKASNFMVDEDGNLSLIDLDGLKFDRNESEHQRRQQKDMARFMRNWSNDRKTADVFRKALEARQ</sequence>
<dbReference type="PROSITE" id="PS50011">
    <property type="entry name" value="PROTEIN_KINASE_DOM"/>
    <property type="match status" value="1"/>
</dbReference>
<evidence type="ECO:0000256" key="1">
    <source>
        <dbReference type="SAM" id="MobiDB-lite"/>
    </source>
</evidence>
<reference evidence="3" key="1">
    <citation type="submission" date="2024-07" db="EMBL/GenBank/DDBJ databases">
        <title>Complete genome sequence of Verrucomicrobiaceae bacterium NT6N.</title>
        <authorList>
            <person name="Huang C."/>
            <person name="Takami H."/>
            <person name="Hamasaki K."/>
        </authorList>
    </citation>
    <scope>NUCLEOTIDE SEQUENCE</scope>
    <source>
        <strain evidence="3">NT6N</strain>
    </source>
</reference>
<protein>
    <recommendedName>
        <fullName evidence="2">Protein kinase domain-containing protein</fullName>
    </recommendedName>
</protein>
<dbReference type="KEGG" id="osu:NT6N_35020"/>
<accession>A0AAT9FRE5</accession>
<dbReference type="EMBL" id="AP026866">
    <property type="protein sequence ID" value="BDS08462.1"/>
    <property type="molecule type" value="Genomic_DNA"/>
</dbReference>
<proteinExistence type="predicted"/>
<dbReference type="Gene3D" id="1.10.510.10">
    <property type="entry name" value="Transferase(Phosphotransferase) domain 1"/>
    <property type="match status" value="1"/>
</dbReference>
<dbReference type="AlphaFoldDB" id="A0AAT9FRE5"/>
<dbReference type="GO" id="GO:0005524">
    <property type="term" value="F:ATP binding"/>
    <property type="evidence" value="ECO:0007669"/>
    <property type="project" value="InterPro"/>
</dbReference>
<feature type="region of interest" description="Disordered" evidence="1">
    <location>
        <begin position="1"/>
        <end position="28"/>
    </location>
</feature>
<feature type="compositionally biased region" description="Polar residues" evidence="1">
    <location>
        <begin position="1"/>
        <end position="27"/>
    </location>
</feature>
<name>A0AAT9FRE5_9BACT</name>
<evidence type="ECO:0000259" key="2">
    <source>
        <dbReference type="PROSITE" id="PS50011"/>
    </source>
</evidence>
<dbReference type="Pfam" id="PF06293">
    <property type="entry name" value="Kdo"/>
    <property type="match status" value="1"/>
</dbReference>
<dbReference type="InterPro" id="IPR011009">
    <property type="entry name" value="Kinase-like_dom_sf"/>
</dbReference>
<dbReference type="GO" id="GO:0004672">
    <property type="term" value="F:protein kinase activity"/>
    <property type="evidence" value="ECO:0007669"/>
    <property type="project" value="InterPro"/>
</dbReference>
<gene>
    <name evidence="3" type="ORF">NT6N_35020</name>
</gene>
<evidence type="ECO:0000313" key="3">
    <source>
        <dbReference type="EMBL" id="BDS08462.1"/>
    </source>
</evidence>
<feature type="domain" description="Protein kinase" evidence="2">
    <location>
        <begin position="290"/>
        <end position="483"/>
    </location>
</feature>
<organism evidence="3">
    <name type="scientific">Oceaniferula spumae</name>
    <dbReference type="NCBI Taxonomy" id="2979115"/>
    <lineage>
        <taxon>Bacteria</taxon>
        <taxon>Pseudomonadati</taxon>
        <taxon>Verrucomicrobiota</taxon>
        <taxon>Verrucomicrobiia</taxon>
        <taxon>Verrucomicrobiales</taxon>
        <taxon>Verrucomicrobiaceae</taxon>
        <taxon>Oceaniferula</taxon>
    </lineage>
</organism>
<dbReference type="SUPFAM" id="SSF56112">
    <property type="entry name" value="Protein kinase-like (PK-like)"/>
    <property type="match status" value="2"/>
</dbReference>
<dbReference type="InterPro" id="IPR000719">
    <property type="entry name" value="Prot_kinase_dom"/>
</dbReference>